<proteinExistence type="predicted"/>
<feature type="compositionally biased region" description="Polar residues" evidence="1">
    <location>
        <begin position="147"/>
        <end position="158"/>
    </location>
</feature>
<evidence type="ECO:0000313" key="4">
    <source>
        <dbReference type="EnsemblPlants" id="Pp3c4_31330V3.1"/>
    </source>
</evidence>
<evidence type="ECO:0000313" key="5">
    <source>
        <dbReference type="Proteomes" id="UP000006727"/>
    </source>
</evidence>
<feature type="chain" id="PRO_5036319084" evidence="2">
    <location>
        <begin position="19"/>
        <end position="158"/>
    </location>
</feature>
<feature type="signal peptide" evidence="2">
    <location>
        <begin position="1"/>
        <end position="18"/>
    </location>
</feature>
<evidence type="ECO:0000256" key="1">
    <source>
        <dbReference type="SAM" id="MobiDB-lite"/>
    </source>
</evidence>
<organism evidence="3">
    <name type="scientific">Physcomitrium patens</name>
    <name type="common">Spreading-leaved earth moss</name>
    <name type="synonym">Physcomitrella patens</name>
    <dbReference type="NCBI Taxonomy" id="3218"/>
    <lineage>
        <taxon>Eukaryota</taxon>
        <taxon>Viridiplantae</taxon>
        <taxon>Streptophyta</taxon>
        <taxon>Embryophyta</taxon>
        <taxon>Bryophyta</taxon>
        <taxon>Bryophytina</taxon>
        <taxon>Bryopsida</taxon>
        <taxon>Funariidae</taxon>
        <taxon>Funariales</taxon>
        <taxon>Funariaceae</taxon>
        <taxon>Physcomitrium</taxon>
    </lineage>
</organism>
<protein>
    <submittedName>
        <fullName evidence="3 4">Uncharacterized protein</fullName>
    </submittedName>
</protein>
<gene>
    <name evidence="3" type="ORF">PHYPA_006983</name>
</gene>
<dbReference type="EMBL" id="ABEU02000004">
    <property type="protein sequence ID" value="PNR56086.1"/>
    <property type="molecule type" value="Genomic_DNA"/>
</dbReference>
<dbReference type="AlphaFoldDB" id="A0A2K1KQQ3"/>
<dbReference type="InParanoid" id="A0A2K1KQQ3"/>
<keyword evidence="2" id="KW-0732">Signal</keyword>
<accession>A0A2K1KQQ3</accession>
<reference evidence="3 5" key="1">
    <citation type="journal article" date="2008" name="Science">
        <title>The Physcomitrella genome reveals evolutionary insights into the conquest of land by plants.</title>
        <authorList>
            <person name="Rensing S."/>
            <person name="Lang D."/>
            <person name="Zimmer A."/>
            <person name="Terry A."/>
            <person name="Salamov A."/>
            <person name="Shapiro H."/>
            <person name="Nishiyama T."/>
            <person name="Perroud P.-F."/>
            <person name="Lindquist E."/>
            <person name="Kamisugi Y."/>
            <person name="Tanahashi T."/>
            <person name="Sakakibara K."/>
            <person name="Fujita T."/>
            <person name="Oishi K."/>
            <person name="Shin-I T."/>
            <person name="Kuroki Y."/>
            <person name="Toyoda A."/>
            <person name="Suzuki Y."/>
            <person name="Hashimoto A."/>
            <person name="Yamaguchi K."/>
            <person name="Sugano A."/>
            <person name="Kohara Y."/>
            <person name="Fujiyama A."/>
            <person name="Anterola A."/>
            <person name="Aoki S."/>
            <person name="Ashton N."/>
            <person name="Barbazuk W.B."/>
            <person name="Barker E."/>
            <person name="Bennetzen J."/>
            <person name="Bezanilla M."/>
            <person name="Blankenship R."/>
            <person name="Cho S.H."/>
            <person name="Dutcher S."/>
            <person name="Estelle M."/>
            <person name="Fawcett J.A."/>
            <person name="Gundlach H."/>
            <person name="Hanada K."/>
            <person name="Heyl A."/>
            <person name="Hicks K.A."/>
            <person name="Hugh J."/>
            <person name="Lohr M."/>
            <person name="Mayer K."/>
            <person name="Melkozernov A."/>
            <person name="Murata T."/>
            <person name="Nelson D."/>
            <person name="Pils B."/>
            <person name="Prigge M."/>
            <person name="Reiss B."/>
            <person name="Renner T."/>
            <person name="Rombauts S."/>
            <person name="Rushton P."/>
            <person name="Sanderfoot A."/>
            <person name="Schween G."/>
            <person name="Shiu S.-H."/>
            <person name="Stueber K."/>
            <person name="Theodoulou F.L."/>
            <person name="Tu H."/>
            <person name="Van de Peer Y."/>
            <person name="Verrier P.J."/>
            <person name="Waters E."/>
            <person name="Wood A."/>
            <person name="Yang L."/>
            <person name="Cove D."/>
            <person name="Cuming A."/>
            <person name="Hasebe M."/>
            <person name="Lucas S."/>
            <person name="Mishler D.B."/>
            <person name="Reski R."/>
            <person name="Grigoriev I."/>
            <person name="Quatrano R.S."/>
            <person name="Boore J.L."/>
        </authorList>
    </citation>
    <scope>NUCLEOTIDE SEQUENCE [LARGE SCALE GENOMIC DNA]</scope>
    <source>
        <strain evidence="4 5">cv. Gransden 2004</strain>
    </source>
</reference>
<sequence length="158" mass="17672">MAICGSFVMMLLIALALAVLIVPSQPLFQPPAGPHDMDVRDLKISKSAIENSNSLRASAGRSDVVQSWNVLVGRRGRFRRLVEQGNRLVCDSQLKCARRKPGKPTVSPPVDQERLRTREILANYRLPQKHSTHFQSERMVPTGPNPLHNSNRSQVIFP</sequence>
<evidence type="ECO:0000256" key="2">
    <source>
        <dbReference type="SAM" id="SignalP"/>
    </source>
</evidence>
<keyword evidence="5" id="KW-1185">Reference proteome</keyword>
<feature type="region of interest" description="Disordered" evidence="1">
    <location>
        <begin position="130"/>
        <end position="158"/>
    </location>
</feature>
<dbReference type="EnsemblPlants" id="Pp3c4_31330V3.1">
    <property type="protein sequence ID" value="Pp3c4_31330V3.1"/>
    <property type="gene ID" value="Pp3c4_31330"/>
</dbReference>
<name>A0A2K1KQQ3_PHYPA</name>
<evidence type="ECO:0000313" key="3">
    <source>
        <dbReference type="EMBL" id="PNR56086.1"/>
    </source>
</evidence>
<dbReference type="Gramene" id="Pp3c4_31330V3.1">
    <property type="protein sequence ID" value="Pp3c4_31330V3.1"/>
    <property type="gene ID" value="Pp3c4_31330"/>
</dbReference>
<reference evidence="3 5" key="2">
    <citation type="journal article" date="2018" name="Plant J.">
        <title>The Physcomitrella patens chromosome-scale assembly reveals moss genome structure and evolution.</title>
        <authorList>
            <person name="Lang D."/>
            <person name="Ullrich K.K."/>
            <person name="Murat F."/>
            <person name="Fuchs J."/>
            <person name="Jenkins J."/>
            <person name="Haas F.B."/>
            <person name="Piednoel M."/>
            <person name="Gundlach H."/>
            <person name="Van Bel M."/>
            <person name="Meyberg R."/>
            <person name="Vives C."/>
            <person name="Morata J."/>
            <person name="Symeonidi A."/>
            <person name="Hiss M."/>
            <person name="Muchero W."/>
            <person name="Kamisugi Y."/>
            <person name="Saleh O."/>
            <person name="Blanc G."/>
            <person name="Decker E.L."/>
            <person name="van Gessel N."/>
            <person name="Grimwood J."/>
            <person name="Hayes R.D."/>
            <person name="Graham S.W."/>
            <person name="Gunter L.E."/>
            <person name="McDaniel S.F."/>
            <person name="Hoernstein S.N.W."/>
            <person name="Larsson A."/>
            <person name="Li F.W."/>
            <person name="Perroud P.F."/>
            <person name="Phillips J."/>
            <person name="Ranjan P."/>
            <person name="Rokshar D.S."/>
            <person name="Rothfels C.J."/>
            <person name="Schneider L."/>
            <person name="Shu S."/>
            <person name="Stevenson D.W."/>
            <person name="Thummler F."/>
            <person name="Tillich M."/>
            <person name="Villarreal Aguilar J.C."/>
            <person name="Widiez T."/>
            <person name="Wong G.K."/>
            <person name="Wymore A."/>
            <person name="Zhang Y."/>
            <person name="Zimmer A.D."/>
            <person name="Quatrano R.S."/>
            <person name="Mayer K.F.X."/>
            <person name="Goodstein D."/>
            <person name="Casacuberta J.M."/>
            <person name="Vandepoele K."/>
            <person name="Reski R."/>
            <person name="Cuming A.C."/>
            <person name="Tuskan G.A."/>
            <person name="Maumus F."/>
            <person name="Salse J."/>
            <person name="Schmutz J."/>
            <person name="Rensing S.A."/>
        </authorList>
    </citation>
    <scope>NUCLEOTIDE SEQUENCE [LARGE SCALE GENOMIC DNA]</scope>
    <source>
        <strain evidence="4 5">cv. Gransden 2004</strain>
    </source>
</reference>
<reference evidence="4" key="3">
    <citation type="submission" date="2020-12" db="UniProtKB">
        <authorList>
            <consortium name="EnsemblPlants"/>
        </authorList>
    </citation>
    <scope>IDENTIFICATION</scope>
</reference>
<dbReference type="Proteomes" id="UP000006727">
    <property type="component" value="Chromosome 4"/>
</dbReference>